<keyword evidence="2" id="KW-0238">DNA-binding</keyword>
<evidence type="ECO:0000259" key="7">
    <source>
        <dbReference type="PROSITE" id="PS51737"/>
    </source>
</evidence>
<dbReference type="InterPro" id="IPR006119">
    <property type="entry name" value="Resolv_N"/>
</dbReference>
<keyword evidence="3" id="KW-0233">DNA recombination</keyword>
<dbReference type="PROSITE" id="PS51736">
    <property type="entry name" value="RECOMBINASES_3"/>
    <property type="match status" value="1"/>
</dbReference>
<dbReference type="InterPro" id="IPR025827">
    <property type="entry name" value="Zn_ribbon_recom_dom"/>
</dbReference>
<dbReference type="Pfam" id="PF00239">
    <property type="entry name" value="Resolvase"/>
    <property type="match status" value="1"/>
</dbReference>
<accession>A0A521AFP3</accession>
<sequence length="612" mass="70417">MKRFAVYVRVSTQDQFFERQISDIKAFIERENFGTDYEIDLYSENISGYKHAKSRPQLTKFLNKVEEDPKYYSCLYVTELSRLGRDPLQTRQIVNDLITQKIQICVTTNGSKMLDENGNPHKITIAVFQMLMEFADMEADTFKKRSRSGLLQSASVLGRAGGGSYYPYGYKKDADKKLVIDKDEAVIIKEIFDLYRQGNGCKKIAGYLNNRPNTPTRTAKNFQSKESEQQKFGFKWVDKTVNDIIRNPIYKGQRRYKGDKLDIDDDYDGAVIKRKGERFKELILSAPPIISAQLYDECIEIMETKTHRNYLTTYTYLLKDLLICGCCGRNYFAKFKPVEGGDKVYICSSRLKPKGNCGNIGVNISLLDSAIYNEIVNSPSILQYLGNSDLKKELETKILLLESELKTNDEILKKIEKRNINVIAMREEGEITKDEFLSRRAVITSEETEATNKYNLISKELFELRKLLARQDDKQATVQMLIDAKDNRAELKSIFNQFISRVIINKLDAKTVLASVFISIAGQELPQPLKLFLNIRGLINKPIKYQYVPYYKMASDPIYKNNILLVDTDEILEELQATMNTYDAIVDKMHHSLITIKKENLVLIEKTYPILG</sequence>
<feature type="active site" description="O-(5'-phospho-DNA)-serine intermediate" evidence="4 5">
    <location>
        <position position="11"/>
    </location>
</feature>
<dbReference type="EMBL" id="FXTQ01000001">
    <property type="protein sequence ID" value="SMO33530.1"/>
    <property type="molecule type" value="Genomic_DNA"/>
</dbReference>
<gene>
    <name evidence="8" type="ORF">SAMN06265220_10192</name>
</gene>
<dbReference type="InterPro" id="IPR038109">
    <property type="entry name" value="DNA_bind_recomb_sf"/>
</dbReference>
<feature type="domain" description="Recombinase" evidence="7">
    <location>
        <begin position="167"/>
        <end position="308"/>
    </location>
</feature>
<dbReference type="GO" id="GO:0000150">
    <property type="term" value="F:DNA strand exchange activity"/>
    <property type="evidence" value="ECO:0007669"/>
    <property type="project" value="InterPro"/>
</dbReference>
<feature type="domain" description="Resolvase/invertase-type recombinase catalytic" evidence="6">
    <location>
        <begin position="3"/>
        <end position="157"/>
    </location>
</feature>
<keyword evidence="1" id="KW-0229">DNA integration</keyword>
<dbReference type="PANTHER" id="PTHR30461:SF23">
    <property type="entry name" value="DNA RECOMBINASE-RELATED"/>
    <property type="match status" value="1"/>
</dbReference>
<evidence type="ECO:0000256" key="5">
    <source>
        <dbReference type="PROSITE-ProRule" id="PRU10137"/>
    </source>
</evidence>
<dbReference type="OrthoDB" id="1094757at2"/>
<reference evidence="8 9" key="1">
    <citation type="submission" date="2017-05" db="EMBL/GenBank/DDBJ databases">
        <authorList>
            <person name="Varghese N."/>
            <person name="Submissions S."/>
        </authorList>
    </citation>
    <scope>NUCLEOTIDE SEQUENCE [LARGE SCALE GENOMIC DNA]</scope>
    <source>
        <strain evidence="8 9">DSM 29982</strain>
    </source>
</reference>
<dbReference type="InterPro" id="IPR036162">
    <property type="entry name" value="Resolvase-like_N_sf"/>
</dbReference>
<evidence type="ECO:0000313" key="9">
    <source>
        <dbReference type="Proteomes" id="UP000319267"/>
    </source>
</evidence>
<dbReference type="PROSITE" id="PS51737">
    <property type="entry name" value="RECOMBINASE_DNA_BIND"/>
    <property type="match status" value="1"/>
</dbReference>
<dbReference type="RefSeq" id="WP_111377835.1">
    <property type="nucleotide sequence ID" value="NZ_CP043612.1"/>
</dbReference>
<dbReference type="Pfam" id="PF13408">
    <property type="entry name" value="Zn_ribbon_recom"/>
    <property type="match status" value="1"/>
</dbReference>
<dbReference type="AlphaFoldDB" id="A0A521AFP3"/>
<keyword evidence="9" id="KW-1185">Reference proteome</keyword>
<dbReference type="Proteomes" id="UP000319267">
    <property type="component" value="Unassembled WGS sequence"/>
</dbReference>
<dbReference type="InterPro" id="IPR011109">
    <property type="entry name" value="DNA_bind_recombinase_dom"/>
</dbReference>
<dbReference type="InterPro" id="IPR050639">
    <property type="entry name" value="SSR_resolvase"/>
</dbReference>
<dbReference type="SMART" id="SM00857">
    <property type="entry name" value="Resolvase"/>
    <property type="match status" value="1"/>
</dbReference>
<evidence type="ECO:0000256" key="1">
    <source>
        <dbReference type="ARBA" id="ARBA00022908"/>
    </source>
</evidence>
<dbReference type="Gene3D" id="3.90.1750.20">
    <property type="entry name" value="Putative Large Serine Recombinase, Chain B, Domain 2"/>
    <property type="match status" value="1"/>
</dbReference>
<dbReference type="Pfam" id="PF07508">
    <property type="entry name" value="Recombinase"/>
    <property type="match status" value="1"/>
</dbReference>
<evidence type="ECO:0000256" key="3">
    <source>
        <dbReference type="ARBA" id="ARBA00023172"/>
    </source>
</evidence>
<name>A0A521AFP3_9FLAO</name>
<dbReference type="GO" id="GO:0003677">
    <property type="term" value="F:DNA binding"/>
    <property type="evidence" value="ECO:0007669"/>
    <property type="project" value="UniProtKB-KW"/>
</dbReference>
<evidence type="ECO:0000256" key="4">
    <source>
        <dbReference type="PIRSR" id="PIRSR606118-50"/>
    </source>
</evidence>
<dbReference type="Gene3D" id="3.40.50.1390">
    <property type="entry name" value="Resolvase, N-terminal catalytic domain"/>
    <property type="match status" value="1"/>
</dbReference>
<dbReference type="InterPro" id="IPR006118">
    <property type="entry name" value="Recombinase_CS"/>
</dbReference>
<evidence type="ECO:0000313" key="8">
    <source>
        <dbReference type="EMBL" id="SMO33530.1"/>
    </source>
</evidence>
<organism evidence="8 9">
    <name type="scientific">Flavobacterium nitrogenifigens</name>
    <dbReference type="NCBI Taxonomy" id="1617283"/>
    <lineage>
        <taxon>Bacteria</taxon>
        <taxon>Pseudomonadati</taxon>
        <taxon>Bacteroidota</taxon>
        <taxon>Flavobacteriia</taxon>
        <taxon>Flavobacteriales</taxon>
        <taxon>Flavobacteriaceae</taxon>
        <taxon>Flavobacterium</taxon>
    </lineage>
</organism>
<proteinExistence type="predicted"/>
<dbReference type="CDD" id="cd03768">
    <property type="entry name" value="SR_ResInv"/>
    <property type="match status" value="1"/>
</dbReference>
<dbReference type="SUPFAM" id="SSF53041">
    <property type="entry name" value="Resolvase-like"/>
    <property type="match status" value="1"/>
</dbReference>
<protein>
    <submittedName>
        <fullName evidence="8">Site-specific DNA recombinase</fullName>
    </submittedName>
</protein>
<dbReference type="PROSITE" id="PS00397">
    <property type="entry name" value="RECOMBINASES_1"/>
    <property type="match status" value="1"/>
</dbReference>
<dbReference type="PANTHER" id="PTHR30461">
    <property type="entry name" value="DNA-INVERTASE FROM LAMBDOID PROPHAGE"/>
    <property type="match status" value="1"/>
</dbReference>
<dbReference type="GO" id="GO:0015074">
    <property type="term" value="P:DNA integration"/>
    <property type="evidence" value="ECO:0007669"/>
    <property type="project" value="UniProtKB-KW"/>
</dbReference>
<evidence type="ECO:0000256" key="2">
    <source>
        <dbReference type="ARBA" id="ARBA00023125"/>
    </source>
</evidence>
<evidence type="ECO:0000259" key="6">
    <source>
        <dbReference type="PROSITE" id="PS51736"/>
    </source>
</evidence>